<reference evidence="1 2" key="1">
    <citation type="submission" date="2019-07" db="EMBL/GenBank/DDBJ databases">
        <title>Criibacterium bergeronii gen. nov., sp. nov. isolated from human clinical samples.</title>
        <authorList>
            <person name="Maheux A.F."/>
            <person name="Boudreau D.K."/>
            <person name="Berube E."/>
            <person name="Brodeur S."/>
            <person name="Bernard K.A."/>
            <person name="Abed J.Y."/>
            <person name="Ducrey E."/>
            <person name="Guay E.F."/>
            <person name="Raymond F."/>
            <person name="Corbeil J."/>
            <person name="Domingo M.-C."/>
            <person name="Roy P.H."/>
            <person name="Boissinot M."/>
            <person name="Tocheva E.I."/>
            <person name="Omar R.F."/>
        </authorList>
    </citation>
    <scope>NUCLEOTIDE SEQUENCE [LARGE SCALE GENOMIC DNA]</scope>
    <source>
        <strain evidence="1 2">CCRI-24246</strain>
    </source>
</reference>
<evidence type="ECO:0000313" key="1">
    <source>
        <dbReference type="EMBL" id="TRW22885.1"/>
    </source>
</evidence>
<accession>A0A552UXE7</accession>
<evidence type="ECO:0000313" key="2">
    <source>
        <dbReference type="Proteomes" id="UP000319424"/>
    </source>
</evidence>
<gene>
    <name evidence="1" type="ORF">FL857_10775</name>
</gene>
<organism evidence="1 2">
    <name type="scientific">Criibacterium bergeronii</name>
    <dbReference type="NCBI Taxonomy" id="1871336"/>
    <lineage>
        <taxon>Bacteria</taxon>
        <taxon>Bacillati</taxon>
        <taxon>Bacillota</taxon>
        <taxon>Clostridia</taxon>
        <taxon>Peptostreptococcales</taxon>
        <taxon>Filifactoraceae</taxon>
        <taxon>Criibacterium</taxon>
    </lineage>
</organism>
<dbReference type="EMBL" id="VJXW01000023">
    <property type="protein sequence ID" value="TRW22885.1"/>
    <property type="molecule type" value="Genomic_DNA"/>
</dbReference>
<dbReference type="Proteomes" id="UP000319424">
    <property type="component" value="Unassembled WGS sequence"/>
</dbReference>
<proteinExistence type="predicted"/>
<name>A0A552UXE7_9FIRM</name>
<sequence length="117" mass="13928">MLFVNGKYLTVFEVAIFKKYKKVICNLSSTNRYIKDNKVEYENMYWKCEFIGNAYEKAVNLNDKDKIDLKKALIMHRDSKYIVKVFDFEMSDLTKPNIDKQMQEIDATDDEELIFTV</sequence>
<dbReference type="AlphaFoldDB" id="A0A552UXE7"/>
<protein>
    <submittedName>
        <fullName evidence="1">Uncharacterized protein</fullName>
    </submittedName>
</protein>
<comment type="caution">
    <text evidence="1">The sequence shown here is derived from an EMBL/GenBank/DDBJ whole genome shotgun (WGS) entry which is preliminary data.</text>
</comment>
<dbReference type="RefSeq" id="WP_144398804.1">
    <property type="nucleotide sequence ID" value="NZ_VJXW01000023.1"/>
</dbReference>